<sequence>MNIDTHSDSCLHTDNLVDNAQMHVDSNFQRRGGMIYNKCLSESELYKTGQEPMQVEMPNASDSEILKLKQDIKDFTCALSKARFVLDHTEEQLDKTSEELQENTGSWEHANSEEVPKFEYNHGFGQYTTNTQIRETDSADIRQVEYEYESDFEESSDESEIRKIGGWGPRYVTEERLETRLTVFSKEIRDSQNEIKSEIGKLANSMSKNSGVDRDKNTKPYNFRDTTCYSCQAKGHIKFSWELYWRSDWFRWVKLDRAKFDGQNLALGKKNDYCDVNSVFVDRPTGLIGNLSKKCTLNSVSSISQNNEVIKQSSRSVGDDFEHFCIDSAEADIVIDRIRAVTLKAPVAIEGHLVHAVVDTGAEVTVMSDDLLLGCDIIDEKDITINTRRGLEIQGHWVDCDVLRKSDKVARVVLKETVTVPPNSEVILSGYGINDECLDTRYGTIETVVEDDRKILVARCMIDPYQDTVPVRLVNLESFPVQMKKNYLIGEIHPVENFQFFVNEELHLKNSSENGCCDVHFGQRFQTGDPMKT</sequence>
<reference evidence="1 2" key="1">
    <citation type="submission" date="2020-06" db="EMBL/GenBank/DDBJ databases">
        <authorList>
            <person name="Li R."/>
            <person name="Bekaert M."/>
        </authorList>
    </citation>
    <scope>NUCLEOTIDE SEQUENCE [LARGE SCALE GENOMIC DNA]</scope>
    <source>
        <strain evidence="2">wild</strain>
    </source>
</reference>
<dbReference type="Proteomes" id="UP000507470">
    <property type="component" value="Unassembled WGS sequence"/>
</dbReference>
<organism evidence="1 2">
    <name type="scientific">Mytilus coruscus</name>
    <name type="common">Sea mussel</name>
    <dbReference type="NCBI Taxonomy" id="42192"/>
    <lineage>
        <taxon>Eukaryota</taxon>
        <taxon>Metazoa</taxon>
        <taxon>Spiralia</taxon>
        <taxon>Lophotrochozoa</taxon>
        <taxon>Mollusca</taxon>
        <taxon>Bivalvia</taxon>
        <taxon>Autobranchia</taxon>
        <taxon>Pteriomorphia</taxon>
        <taxon>Mytilida</taxon>
        <taxon>Mytiloidea</taxon>
        <taxon>Mytilidae</taxon>
        <taxon>Mytilinae</taxon>
        <taxon>Mytilus</taxon>
    </lineage>
</organism>
<gene>
    <name evidence="1" type="ORF">MCOR_13119</name>
</gene>
<dbReference type="InterPro" id="IPR021109">
    <property type="entry name" value="Peptidase_aspartic_dom_sf"/>
</dbReference>
<name>A0A6J8B049_MYTCO</name>
<evidence type="ECO:0000313" key="2">
    <source>
        <dbReference type="Proteomes" id="UP000507470"/>
    </source>
</evidence>
<accession>A0A6J8B049</accession>
<evidence type="ECO:0000313" key="1">
    <source>
        <dbReference type="EMBL" id="CAC5376478.1"/>
    </source>
</evidence>
<protein>
    <recommendedName>
        <fullName evidence="3">Peptidase A2 domain-containing protein</fullName>
    </recommendedName>
</protein>
<dbReference type="EMBL" id="CACVKT020002189">
    <property type="protein sequence ID" value="CAC5376478.1"/>
    <property type="molecule type" value="Genomic_DNA"/>
</dbReference>
<proteinExistence type="predicted"/>
<keyword evidence="2" id="KW-1185">Reference proteome</keyword>
<evidence type="ECO:0008006" key="3">
    <source>
        <dbReference type="Google" id="ProtNLM"/>
    </source>
</evidence>
<dbReference type="Gene3D" id="2.40.70.10">
    <property type="entry name" value="Acid Proteases"/>
    <property type="match status" value="1"/>
</dbReference>
<dbReference type="SUPFAM" id="SSF50630">
    <property type="entry name" value="Acid proteases"/>
    <property type="match status" value="1"/>
</dbReference>
<dbReference type="AlphaFoldDB" id="A0A6J8B049"/>